<dbReference type="EMBL" id="SHLC01000001">
    <property type="protein sequence ID" value="RZU64588.1"/>
    <property type="molecule type" value="Genomic_DNA"/>
</dbReference>
<dbReference type="Proteomes" id="UP000291483">
    <property type="component" value="Unassembled WGS sequence"/>
</dbReference>
<keyword evidence="4" id="KW-1185">Reference proteome</keyword>
<proteinExistence type="predicted"/>
<keyword evidence="1" id="KW-0812">Transmembrane</keyword>
<feature type="chain" id="PRO_5038644000" description="FtsX-like permease family protein" evidence="2">
    <location>
        <begin position="28"/>
        <end position="1017"/>
    </location>
</feature>
<accession>A0A4Q8AJP3</accession>
<keyword evidence="1" id="KW-0472">Membrane</keyword>
<dbReference type="AlphaFoldDB" id="A0A4Q8AJP3"/>
<feature type="signal peptide" evidence="2">
    <location>
        <begin position="1"/>
        <end position="27"/>
    </location>
</feature>
<evidence type="ECO:0000256" key="1">
    <source>
        <dbReference type="SAM" id="Phobius"/>
    </source>
</evidence>
<protein>
    <recommendedName>
        <fullName evidence="5">FtsX-like permease family protein</fullName>
    </recommendedName>
</protein>
<keyword evidence="2" id="KW-0732">Signal</keyword>
<evidence type="ECO:0000256" key="2">
    <source>
        <dbReference type="SAM" id="SignalP"/>
    </source>
</evidence>
<feature type="transmembrane region" description="Helical" evidence="1">
    <location>
        <begin position="758"/>
        <end position="779"/>
    </location>
</feature>
<feature type="transmembrane region" description="Helical" evidence="1">
    <location>
        <begin position="851"/>
        <end position="873"/>
    </location>
</feature>
<feature type="transmembrane region" description="Helical" evidence="1">
    <location>
        <begin position="893"/>
        <end position="912"/>
    </location>
</feature>
<feature type="transmembrane region" description="Helical" evidence="1">
    <location>
        <begin position="684"/>
        <end position="706"/>
    </location>
</feature>
<evidence type="ECO:0000313" key="4">
    <source>
        <dbReference type="Proteomes" id="UP000291483"/>
    </source>
</evidence>
<evidence type="ECO:0000313" key="3">
    <source>
        <dbReference type="EMBL" id="RZU64588.1"/>
    </source>
</evidence>
<gene>
    <name evidence="3" type="ORF">EV379_0889</name>
</gene>
<keyword evidence="1" id="KW-1133">Transmembrane helix</keyword>
<evidence type="ECO:0008006" key="5">
    <source>
        <dbReference type="Google" id="ProtNLM"/>
    </source>
</evidence>
<feature type="transmembrane region" description="Helical" evidence="1">
    <location>
        <begin position="948"/>
        <end position="971"/>
    </location>
</feature>
<comment type="caution">
    <text evidence="3">The sequence shown here is derived from an EMBL/GenBank/DDBJ whole genome shotgun (WGS) entry which is preliminary data.</text>
</comment>
<feature type="transmembrane region" description="Helical" evidence="1">
    <location>
        <begin position="977"/>
        <end position="999"/>
    </location>
</feature>
<organism evidence="3 4">
    <name type="scientific">Microterricola gilva</name>
    <dbReference type="NCBI Taxonomy" id="393267"/>
    <lineage>
        <taxon>Bacteria</taxon>
        <taxon>Bacillati</taxon>
        <taxon>Actinomycetota</taxon>
        <taxon>Actinomycetes</taxon>
        <taxon>Micrococcales</taxon>
        <taxon>Microbacteriaceae</taxon>
        <taxon>Microterricola</taxon>
    </lineage>
</organism>
<name>A0A4Q8AJP3_9MICO</name>
<reference evidence="3 4" key="1">
    <citation type="submission" date="2019-02" db="EMBL/GenBank/DDBJ databases">
        <title>Sequencing the genomes of 1000 actinobacteria strains.</title>
        <authorList>
            <person name="Klenk H.-P."/>
        </authorList>
    </citation>
    <scope>NUCLEOTIDE SEQUENCE [LARGE SCALE GENOMIC DNA]</scope>
    <source>
        <strain evidence="3 4">DSM 18319</strain>
    </source>
</reference>
<sequence>MPSALRRFLRAPARVAAVGLLALTMLAASLVQGAAAAALRHGVDASSRPLYDILVTAADAGAARPTVFPPGALSSAVSALTQDDVAAIRALDGVEVAAPIGHIVLPNLWSSQLRLRAPLDPAQLTPAAESYRATVRLITDDGLGERLVSERIYNLALDRSTAPTALPPEPDEANSTDMCPIGPVAVPCSLFGWNSGSSRAVAWLENKDFTGGFGYQEGGDVWVSLPDPVFIDQSVTLIDPVAEAALLGGAAAFLEPLRELGGERSRSVQELERWAAASATPTQRVIRQMVEDIASSREQMRSTPAYAEYARLMVEQGLTPRDEDLAGPEATYIPLLVADAPEHAPLRAELTLEGFGPLGDFAGRSDQDFYAPTFPDALRSGAPGTPLGTVSQDAGVLLDAFAPGTVDLLWPGSPEPEPLEPAWAQARTIQLGDALVVAPSTPSAVQLQPDGSRTARLDGRGFRSTLDVAGSDSSAQAGASLDSDPTVLGVESVFSTPRRAERGVAEPAEYHAGIAVGRFTAADLDGVAELAAGIPLGAYDSPAAVLVQDADGAKRAPTAITPALGGFGLLGAETTAFGDIRSPVWRESPAVDAVRVRAAGVSDYDPRGIASVVALARSIEDAGYTATVVAGSHADTVRVTVDDYAFGTMDAAAGQRVGELGVVEQRWTVLGPAAGLTSAVGTGMLLLLNTVLLAVLGLLALTEFGAIPARRRDAATLRELGWRRSRIAGWFAGEQLVGLLLVAGVCAIALAAAPAPAVAAPVVAAGVVGAALICVTATVRATRPREAGTVSAETLERSFGVEYRPEARVVGGALHGNDAGDRGAASAPRAQRRLPGSAVSWGIQRAWRRPAAALPMAIAVLTAMATVAAFALAMTEITGHNAQAQMGAQLAAVAPQLLLALCGAGVAAVLIVRSRAQSAREGRELRAVLEATGWPNEERRRAALSASLAVTLASVLLGSYLLWFALGALGVASENTIVSSALAAGIAVAVLLLVPLPAWRGASRFTRKAVVPDGDAA</sequence>
<feature type="transmembrane region" description="Helical" evidence="1">
    <location>
        <begin position="727"/>
        <end position="752"/>
    </location>
</feature>